<sequence>MRARGHCARALPLVGLLALSGCMSMSGLGGESKYACKAPDGVTCDSVSGTYANALANNLPGQRHRKVSPRAADTAGTADAAPQTPSRPRPTAQPRTRMPAADETAQESPELQGSGLALRAPPRYLRLWVKPWEDIDGDLYDQTHVYVQVDQGRWLIDHVQQRIRQAYAPLRPPPTASSAAPTNDGPSRGESLSTTARPVLPPELGMRSSTEVPR</sequence>
<evidence type="ECO:0000256" key="1">
    <source>
        <dbReference type="SAM" id="MobiDB-lite"/>
    </source>
</evidence>
<feature type="region of interest" description="Disordered" evidence="1">
    <location>
        <begin position="58"/>
        <end position="115"/>
    </location>
</feature>
<keyword evidence="4" id="KW-1185">Reference proteome</keyword>
<reference evidence="3 4" key="1">
    <citation type="submission" date="2024-05" db="EMBL/GenBank/DDBJ databases">
        <title>Roseateles sp. 2.12 16S ribosomal RNA gene Genome sequencing and assembly.</title>
        <authorList>
            <person name="Woo H."/>
        </authorList>
    </citation>
    <scope>NUCLEOTIDE SEQUENCE [LARGE SCALE GENOMIC DNA]</scope>
    <source>
        <strain evidence="3 4">2.12</strain>
    </source>
</reference>
<evidence type="ECO:0000313" key="4">
    <source>
        <dbReference type="Proteomes" id="UP001462640"/>
    </source>
</evidence>
<feature type="region of interest" description="Disordered" evidence="1">
    <location>
        <begin position="167"/>
        <end position="214"/>
    </location>
</feature>
<gene>
    <name evidence="3" type="primary">traV</name>
    <name evidence="3" type="ORF">ABDJ40_22855</name>
</gene>
<dbReference type="Proteomes" id="UP001462640">
    <property type="component" value="Unassembled WGS sequence"/>
</dbReference>
<dbReference type="RefSeq" id="WP_347613184.1">
    <property type="nucleotide sequence ID" value="NZ_JBDPZC010000016.1"/>
</dbReference>
<evidence type="ECO:0000313" key="3">
    <source>
        <dbReference type="EMBL" id="MEO3715623.1"/>
    </source>
</evidence>
<dbReference type="EMBL" id="JBDPZC010000016">
    <property type="protein sequence ID" value="MEO3715623.1"/>
    <property type="molecule type" value="Genomic_DNA"/>
</dbReference>
<dbReference type="PROSITE" id="PS51257">
    <property type="entry name" value="PROKAR_LIPOPROTEIN"/>
    <property type="match status" value="1"/>
</dbReference>
<organism evidence="3 4">
    <name type="scientific">Roseateles flavus</name>
    <dbReference type="NCBI Taxonomy" id="3149041"/>
    <lineage>
        <taxon>Bacteria</taxon>
        <taxon>Pseudomonadati</taxon>
        <taxon>Pseudomonadota</taxon>
        <taxon>Betaproteobacteria</taxon>
        <taxon>Burkholderiales</taxon>
        <taxon>Sphaerotilaceae</taxon>
        <taxon>Roseateles</taxon>
    </lineage>
</organism>
<protein>
    <submittedName>
        <fullName evidence="3">Type IV conjugative transfer system lipoprotein TraV</fullName>
    </submittedName>
</protein>
<dbReference type="InterPro" id="IPR014118">
    <property type="entry name" value="T4SS_TraV"/>
</dbReference>
<feature type="signal peptide" evidence="2">
    <location>
        <begin position="1"/>
        <end position="25"/>
    </location>
</feature>
<keyword evidence="3" id="KW-0449">Lipoprotein</keyword>
<comment type="caution">
    <text evidence="3">The sequence shown here is derived from an EMBL/GenBank/DDBJ whole genome shotgun (WGS) entry which is preliminary data.</text>
</comment>
<dbReference type="Pfam" id="PF09676">
    <property type="entry name" value="TraV"/>
    <property type="match status" value="1"/>
</dbReference>
<evidence type="ECO:0000256" key="2">
    <source>
        <dbReference type="SAM" id="SignalP"/>
    </source>
</evidence>
<accession>A0ABV0GKI1</accession>
<keyword evidence="2" id="KW-0732">Signal</keyword>
<dbReference type="NCBIfam" id="TIGR02747">
    <property type="entry name" value="TraV"/>
    <property type="match status" value="1"/>
</dbReference>
<feature type="compositionally biased region" description="Low complexity" evidence="1">
    <location>
        <begin position="71"/>
        <end position="81"/>
    </location>
</feature>
<name>A0ABV0GKI1_9BURK</name>
<proteinExistence type="predicted"/>
<feature type="chain" id="PRO_5046160287" evidence="2">
    <location>
        <begin position="26"/>
        <end position="214"/>
    </location>
</feature>